<dbReference type="InterPro" id="IPR014284">
    <property type="entry name" value="RNA_pol_sigma-70_dom"/>
</dbReference>
<evidence type="ECO:0000313" key="8">
    <source>
        <dbReference type="Proteomes" id="UP000199153"/>
    </source>
</evidence>
<feature type="domain" description="RNA polymerase sigma-70 region 2" evidence="5">
    <location>
        <begin position="28"/>
        <end position="95"/>
    </location>
</feature>
<gene>
    <name evidence="7" type="ORF">SAMN05660413_00292</name>
</gene>
<dbReference type="SUPFAM" id="SSF88659">
    <property type="entry name" value="Sigma3 and sigma4 domains of RNA polymerase sigma factors"/>
    <property type="match status" value="1"/>
</dbReference>
<dbReference type="InterPro" id="IPR013324">
    <property type="entry name" value="RNA_pol_sigma_r3/r4-like"/>
</dbReference>
<dbReference type="PANTHER" id="PTHR43133">
    <property type="entry name" value="RNA POLYMERASE ECF-TYPE SIGMA FACTO"/>
    <property type="match status" value="1"/>
</dbReference>
<dbReference type="AlphaFoldDB" id="A0A1I4XSL5"/>
<comment type="similarity">
    <text evidence="1">Belongs to the sigma-70 factor family. ECF subfamily.</text>
</comment>
<evidence type="ECO:0000313" key="7">
    <source>
        <dbReference type="EMBL" id="SFN28858.1"/>
    </source>
</evidence>
<organism evidence="7 8">
    <name type="scientific">Salegentibacter flavus</name>
    <dbReference type="NCBI Taxonomy" id="287099"/>
    <lineage>
        <taxon>Bacteria</taxon>
        <taxon>Pseudomonadati</taxon>
        <taxon>Bacteroidota</taxon>
        <taxon>Flavobacteriia</taxon>
        <taxon>Flavobacteriales</taxon>
        <taxon>Flavobacteriaceae</taxon>
        <taxon>Salegentibacter</taxon>
    </lineage>
</organism>
<dbReference type="GO" id="GO:0016987">
    <property type="term" value="F:sigma factor activity"/>
    <property type="evidence" value="ECO:0007669"/>
    <property type="project" value="UniProtKB-KW"/>
</dbReference>
<dbReference type="Proteomes" id="UP000199153">
    <property type="component" value="Unassembled WGS sequence"/>
</dbReference>
<evidence type="ECO:0000259" key="5">
    <source>
        <dbReference type="Pfam" id="PF04542"/>
    </source>
</evidence>
<evidence type="ECO:0000256" key="4">
    <source>
        <dbReference type="ARBA" id="ARBA00023163"/>
    </source>
</evidence>
<dbReference type="STRING" id="287099.SAMN05660413_00292"/>
<reference evidence="7 8" key="1">
    <citation type="submission" date="2016-10" db="EMBL/GenBank/DDBJ databases">
        <authorList>
            <person name="de Groot N.N."/>
        </authorList>
    </citation>
    <scope>NUCLEOTIDE SEQUENCE [LARGE SCALE GENOMIC DNA]</scope>
    <source>
        <strain evidence="7 8">DSM 17794</strain>
    </source>
</reference>
<protein>
    <submittedName>
        <fullName evidence="7">RNA polymerase sigma-70 factor, ECF subfamily</fullName>
    </submittedName>
</protein>
<dbReference type="RefSeq" id="WP_093404948.1">
    <property type="nucleotide sequence ID" value="NZ_FOVL01000001.1"/>
</dbReference>
<dbReference type="InterPro" id="IPR007627">
    <property type="entry name" value="RNA_pol_sigma70_r2"/>
</dbReference>
<dbReference type="InterPro" id="IPR013325">
    <property type="entry name" value="RNA_pol_sigma_r2"/>
</dbReference>
<dbReference type="CDD" id="cd06171">
    <property type="entry name" value="Sigma70_r4"/>
    <property type="match status" value="1"/>
</dbReference>
<evidence type="ECO:0000256" key="1">
    <source>
        <dbReference type="ARBA" id="ARBA00010641"/>
    </source>
</evidence>
<dbReference type="InterPro" id="IPR013249">
    <property type="entry name" value="RNA_pol_sigma70_r4_t2"/>
</dbReference>
<name>A0A1I4XSL5_9FLAO</name>
<keyword evidence="8" id="KW-1185">Reference proteome</keyword>
<feature type="domain" description="RNA polymerase sigma factor 70 region 4 type 2" evidence="6">
    <location>
        <begin position="119"/>
        <end position="170"/>
    </location>
</feature>
<keyword evidence="3" id="KW-0731">Sigma factor</keyword>
<keyword evidence="4" id="KW-0804">Transcription</keyword>
<dbReference type="GO" id="GO:0003677">
    <property type="term" value="F:DNA binding"/>
    <property type="evidence" value="ECO:0007669"/>
    <property type="project" value="InterPro"/>
</dbReference>
<dbReference type="Gene3D" id="1.10.1740.10">
    <property type="match status" value="1"/>
</dbReference>
<keyword evidence="2" id="KW-0805">Transcription regulation</keyword>
<accession>A0A1I4XSL5</accession>
<evidence type="ECO:0000259" key="6">
    <source>
        <dbReference type="Pfam" id="PF08281"/>
    </source>
</evidence>
<dbReference type="Pfam" id="PF04542">
    <property type="entry name" value="Sigma70_r2"/>
    <property type="match status" value="1"/>
</dbReference>
<dbReference type="GO" id="GO:0006352">
    <property type="term" value="P:DNA-templated transcription initiation"/>
    <property type="evidence" value="ECO:0007669"/>
    <property type="project" value="InterPro"/>
</dbReference>
<dbReference type="InterPro" id="IPR036388">
    <property type="entry name" value="WH-like_DNA-bd_sf"/>
</dbReference>
<proteinExistence type="inferred from homology"/>
<evidence type="ECO:0000256" key="3">
    <source>
        <dbReference type="ARBA" id="ARBA00023082"/>
    </source>
</evidence>
<dbReference type="Pfam" id="PF08281">
    <property type="entry name" value="Sigma70_r4_2"/>
    <property type="match status" value="1"/>
</dbReference>
<dbReference type="InterPro" id="IPR039425">
    <property type="entry name" value="RNA_pol_sigma-70-like"/>
</dbReference>
<dbReference type="OrthoDB" id="1056775at2"/>
<dbReference type="EMBL" id="FOVL01000001">
    <property type="protein sequence ID" value="SFN28858.1"/>
    <property type="molecule type" value="Genomic_DNA"/>
</dbReference>
<evidence type="ECO:0000256" key="2">
    <source>
        <dbReference type="ARBA" id="ARBA00023015"/>
    </source>
</evidence>
<dbReference type="PANTHER" id="PTHR43133:SF46">
    <property type="entry name" value="RNA POLYMERASE SIGMA-70 FACTOR ECF SUBFAMILY"/>
    <property type="match status" value="1"/>
</dbReference>
<dbReference type="NCBIfam" id="TIGR02937">
    <property type="entry name" value="sigma70-ECF"/>
    <property type="match status" value="1"/>
</dbReference>
<sequence>MKVIQLFKNEKLLIKLAANQNREAQRQLYDQHSGKMLSVCRQYIKDLQQAEEVMLSGFLKVFLHLKSFKNEGSFEGWIRRIMIRECISFLRSNKKLQFLEDEFSQAEISETVSSELSAEEIQTLIDELPEGYRMVFIMYAIEGYKHAEIADLLKITVGTSKSQLFKARKILQEKLIAQNTAYGTT</sequence>
<dbReference type="Gene3D" id="1.10.10.10">
    <property type="entry name" value="Winged helix-like DNA-binding domain superfamily/Winged helix DNA-binding domain"/>
    <property type="match status" value="1"/>
</dbReference>
<dbReference type="SUPFAM" id="SSF88946">
    <property type="entry name" value="Sigma2 domain of RNA polymerase sigma factors"/>
    <property type="match status" value="1"/>
</dbReference>